<reference evidence="3 4" key="1">
    <citation type="submission" date="2016-04" db="EMBL/GenBank/DDBJ databases">
        <authorList>
            <person name="Evans L.H."/>
            <person name="Alamgir A."/>
            <person name="Owens N."/>
            <person name="Weber N.D."/>
            <person name="Virtaneva K."/>
            <person name="Barbian K."/>
            <person name="Babar A."/>
            <person name="Rosenke K."/>
        </authorList>
    </citation>
    <scope>NUCLEOTIDE SEQUENCE [LARGE SCALE GENOMIC DNA]</scope>
    <source>
        <strain evidence="3 4">LMa1</strain>
    </source>
</reference>
<dbReference type="InterPro" id="IPR058620">
    <property type="entry name" value="YtrI_C"/>
</dbReference>
<evidence type="ECO:0000259" key="2">
    <source>
        <dbReference type="Pfam" id="PF26347"/>
    </source>
</evidence>
<evidence type="ECO:0000313" key="4">
    <source>
        <dbReference type="Proteomes" id="UP000078532"/>
    </source>
</evidence>
<accession>A0A1B7LF62</accession>
<sequence length="168" mass="18532">MKLRLLAALLVGMLAGGALINVLLGEQVDRLTLESSALLDKLASTEKELQQVKASLANRQMRSITAVEVHVTLTAGKEIPELDQAKARLVVENKVRDWLHPLLGQEVDRLDHLLIPRVVDRRIINVDGRRYALKVILVVVAERTVIYLEAVPQKTSAAPGNAPVEQEL</sequence>
<dbReference type="OrthoDB" id="1787211at2"/>
<feature type="domain" description="Sporulation membrane protein YtrI C-terminal" evidence="2">
    <location>
        <begin position="68"/>
        <end position="150"/>
    </location>
</feature>
<feature type="coiled-coil region" evidence="1">
    <location>
        <begin position="28"/>
        <end position="62"/>
    </location>
</feature>
<dbReference type="Pfam" id="PF26347">
    <property type="entry name" value="YtrI_sporulation"/>
    <property type="match status" value="1"/>
</dbReference>
<dbReference type="Proteomes" id="UP000078532">
    <property type="component" value="Unassembled WGS sequence"/>
</dbReference>
<name>A0A1B7LF62_9FIRM</name>
<organism evidence="3 4">
    <name type="scientific">Desulfotomaculum copahuensis</name>
    <dbReference type="NCBI Taxonomy" id="1838280"/>
    <lineage>
        <taxon>Bacteria</taxon>
        <taxon>Bacillati</taxon>
        <taxon>Bacillota</taxon>
        <taxon>Clostridia</taxon>
        <taxon>Eubacteriales</taxon>
        <taxon>Desulfotomaculaceae</taxon>
        <taxon>Desulfotomaculum</taxon>
    </lineage>
</organism>
<dbReference type="STRING" id="1838280.A6M21_08800"/>
<comment type="caution">
    <text evidence="3">The sequence shown here is derived from an EMBL/GenBank/DDBJ whole genome shotgun (WGS) entry which is preliminary data.</text>
</comment>
<dbReference type="RefSeq" id="WP_066667708.1">
    <property type="nucleotide sequence ID" value="NZ_LYVF01000137.1"/>
</dbReference>
<keyword evidence="1" id="KW-0175">Coiled coil</keyword>
<evidence type="ECO:0000313" key="3">
    <source>
        <dbReference type="EMBL" id="OAT82254.1"/>
    </source>
</evidence>
<keyword evidence="4" id="KW-1185">Reference proteome</keyword>
<dbReference type="AlphaFoldDB" id="A0A1B7LF62"/>
<proteinExistence type="predicted"/>
<evidence type="ECO:0000256" key="1">
    <source>
        <dbReference type="SAM" id="Coils"/>
    </source>
</evidence>
<dbReference type="EMBL" id="LYVF01000137">
    <property type="protein sequence ID" value="OAT82254.1"/>
    <property type="molecule type" value="Genomic_DNA"/>
</dbReference>
<protein>
    <recommendedName>
        <fullName evidence="2">Sporulation membrane protein YtrI C-terminal domain-containing protein</fullName>
    </recommendedName>
</protein>
<gene>
    <name evidence="3" type="ORF">A6M21_08800</name>
</gene>